<keyword evidence="1" id="KW-1133">Transmembrane helix</keyword>
<dbReference type="AlphaFoldDB" id="A0A173MF59"/>
<evidence type="ECO:0000313" key="2">
    <source>
        <dbReference type="EMBL" id="SIT25387.1"/>
    </source>
</evidence>
<reference evidence="3" key="1">
    <citation type="submission" date="2017-01" db="EMBL/GenBank/DDBJ databases">
        <authorList>
            <person name="Varghese N."/>
            <person name="Submissions S."/>
        </authorList>
    </citation>
    <scope>NUCLEOTIDE SEQUENCE [LARGE SCALE GENOMIC DNA]</scope>
    <source>
        <strain evidence="3">DSM 21054</strain>
    </source>
</reference>
<keyword evidence="3" id="KW-1185">Reference proteome</keyword>
<dbReference type="RefSeq" id="WP_076380490.1">
    <property type="nucleotide sequence ID" value="NZ_AP017422.1"/>
</dbReference>
<sequence>MEGQRILLLVFWVILISVYCFFIRKQTKAAFWKLFLFITASFALTIQVFHLLSDFLMWMQPIAYLLLFILPFVTTVVVAKVWFWIEQRS</sequence>
<evidence type="ECO:0000313" key="3">
    <source>
        <dbReference type="Proteomes" id="UP000186917"/>
    </source>
</evidence>
<keyword evidence="1" id="KW-0472">Membrane</keyword>
<protein>
    <submittedName>
        <fullName evidence="2">Uncharacterized protein</fullName>
    </submittedName>
</protein>
<feature type="transmembrane region" description="Helical" evidence="1">
    <location>
        <begin position="6"/>
        <end position="23"/>
    </location>
</feature>
<feature type="transmembrane region" description="Helical" evidence="1">
    <location>
        <begin position="30"/>
        <end position="50"/>
    </location>
</feature>
<dbReference type="EMBL" id="FTOR01000006">
    <property type="protein sequence ID" value="SIT25387.1"/>
    <property type="molecule type" value="Genomic_DNA"/>
</dbReference>
<dbReference type="STRING" id="477680.SAMN05421788_106301"/>
<keyword evidence="1" id="KW-0812">Transmembrane</keyword>
<name>A0A173MF59_9BACT</name>
<gene>
    <name evidence="2" type="ORF">SAMN05421788_106301</name>
</gene>
<evidence type="ECO:0000256" key="1">
    <source>
        <dbReference type="SAM" id="Phobius"/>
    </source>
</evidence>
<accession>A0A173MF59</accession>
<dbReference type="Proteomes" id="UP000186917">
    <property type="component" value="Unassembled WGS sequence"/>
</dbReference>
<feature type="transmembrane region" description="Helical" evidence="1">
    <location>
        <begin position="62"/>
        <end position="85"/>
    </location>
</feature>
<dbReference type="KEGG" id="fln:FLA_2250"/>
<proteinExistence type="predicted"/>
<organism evidence="2 3">
    <name type="scientific">Filimonas lacunae</name>
    <dbReference type="NCBI Taxonomy" id="477680"/>
    <lineage>
        <taxon>Bacteria</taxon>
        <taxon>Pseudomonadati</taxon>
        <taxon>Bacteroidota</taxon>
        <taxon>Chitinophagia</taxon>
        <taxon>Chitinophagales</taxon>
        <taxon>Chitinophagaceae</taxon>
        <taxon>Filimonas</taxon>
    </lineage>
</organism>